<organism evidence="1 2">
    <name type="scientific">Dendrobium thyrsiflorum</name>
    <name type="common">Pinecone-like raceme dendrobium</name>
    <name type="synonym">Orchid</name>
    <dbReference type="NCBI Taxonomy" id="117978"/>
    <lineage>
        <taxon>Eukaryota</taxon>
        <taxon>Viridiplantae</taxon>
        <taxon>Streptophyta</taxon>
        <taxon>Embryophyta</taxon>
        <taxon>Tracheophyta</taxon>
        <taxon>Spermatophyta</taxon>
        <taxon>Magnoliopsida</taxon>
        <taxon>Liliopsida</taxon>
        <taxon>Asparagales</taxon>
        <taxon>Orchidaceae</taxon>
        <taxon>Epidendroideae</taxon>
        <taxon>Malaxideae</taxon>
        <taxon>Dendrobiinae</taxon>
        <taxon>Dendrobium</taxon>
    </lineage>
</organism>
<proteinExistence type="predicted"/>
<sequence>MVITKRNMRKATFNDWTMNCPEKSDTAGRIQYTSRKIEVKGYIPALKRSLRWPLQLWMRRVVHEALRGSLLAYPDELQTSLEAASPDTLLLELMLQEWPNCQTSSAEEMRIQCHYLLLLHHYSQLRQPGQSSSPWLLLMSIIGIRSPPYRIWKRIDSDLELIILPLHSPSLPDKIMPYFVLEKVSRLAEIGFWVPWFNLMLSAKGNPNFRKACSFCKCLESEEGAAIVGEVAGKLLNRVIDGEDGEHRSAVETKTSMPGRSDLPLGLRRLGDSNLSLRTVRSVALFTGQSLGSWSRSHEKANQSSHVMDMAQSQIASWFGWRIRHARKKPSATRRIRISNLK</sequence>
<evidence type="ECO:0000313" key="1">
    <source>
        <dbReference type="EMBL" id="KAL0916326.1"/>
    </source>
</evidence>
<dbReference type="Proteomes" id="UP001552299">
    <property type="component" value="Unassembled WGS sequence"/>
</dbReference>
<protein>
    <submittedName>
        <fullName evidence="1">Uncharacterized protein</fullName>
    </submittedName>
</protein>
<evidence type="ECO:0000313" key="2">
    <source>
        <dbReference type="Proteomes" id="UP001552299"/>
    </source>
</evidence>
<dbReference type="AlphaFoldDB" id="A0ABD0V0W6"/>
<keyword evidence="2" id="KW-1185">Reference proteome</keyword>
<reference evidence="1 2" key="1">
    <citation type="journal article" date="2024" name="Plant Biotechnol. J.">
        <title>Dendrobium thyrsiflorum genome and its molecular insights into genes involved in important horticultural traits.</title>
        <authorList>
            <person name="Chen B."/>
            <person name="Wang J.Y."/>
            <person name="Zheng P.J."/>
            <person name="Li K.L."/>
            <person name="Liang Y.M."/>
            <person name="Chen X.F."/>
            <person name="Zhang C."/>
            <person name="Zhao X."/>
            <person name="He X."/>
            <person name="Zhang G.Q."/>
            <person name="Liu Z.J."/>
            <person name="Xu Q."/>
        </authorList>
    </citation>
    <scope>NUCLEOTIDE SEQUENCE [LARGE SCALE GENOMIC DNA]</scope>
    <source>
        <strain evidence="1">GZMU011</strain>
    </source>
</reference>
<dbReference type="EMBL" id="JANQDX010000011">
    <property type="protein sequence ID" value="KAL0916326.1"/>
    <property type="molecule type" value="Genomic_DNA"/>
</dbReference>
<gene>
    <name evidence="1" type="ORF">M5K25_013828</name>
</gene>
<accession>A0ABD0V0W6</accession>
<comment type="caution">
    <text evidence="1">The sequence shown here is derived from an EMBL/GenBank/DDBJ whole genome shotgun (WGS) entry which is preliminary data.</text>
</comment>
<name>A0ABD0V0W6_DENTH</name>